<dbReference type="InterPro" id="IPR025110">
    <property type="entry name" value="AMP-bd_C"/>
</dbReference>
<comment type="similarity">
    <text evidence="1">Belongs to the ATP-dependent AMP-binding enzyme family.</text>
</comment>
<dbReference type="PATRIC" id="fig|1398.22.peg.715"/>
<dbReference type="EMBL" id="LRPN01000026">
    <property type="protein sequence ID" value="KWZ84796.1"/>
    <property type="molecule type" value="Genomic_DNA"/>
</dbReference>
<dbReference type="NCBIfam" id="NF004837">
    <property type="entry name" value="PRK06187.1"/>
    <property type="match status" value="1"/>
</dbReference>
<evidence type="ECO:0000313" key="5">
    <source>
        <dbReference type="EMBL" id="KWZ84796.1"/>
    </source>
</evidence>
<dbReference type="FunFam" id="3.40.50.12780:FF:000003">
    <property type="entry name" value="Long-chain-fatty-acid--CoA ligase FadD"/>
    <property type="match status" value="1"/>
</dbReference>
<dbReference type="Gene3D" id="3.30.300.30">
    <property type="match status" value="1"/>
</dbReference>
<evidence type="ECO:0000259" key="3">
    <source>
        <dbReference type="Pfam" id="PF00501"/>
    </source>
</evidence>
<dbReference type="Pfam" id="PF00501">
    <property type="entry name" value="AMP-binding"/>
    <property type="match status" value="1"/>
</dbReference>
<organism evidence="5 6">
    <name type="scientific">Heyndrickxia coagulans</name>
    <name type="common">Weizmannia coagulans</name>
    <dbReference type="NCBI Taxonomy" id="1398"/>
    <lineage>
        <taxon>Bacteria</taxon>
        <taxon>Bacillati</taxon>
        <taxon>Bacillota</taxon>
        <taxon>Bacilli</taxon>
        <taxon>Bacillales</taxon>
        <taxon>Bacillaceae</taxon>
        <taxon>Heyndrickxia</taxon>
    </lineage>
</organism>
<evidence type="ECO:0000256" key="2">
    <source>
        <dbReference type="ARBA" id="ARBA00022598"/>
    </source>
</evidence>
<dbReference type="InterPro" id="IPR042099">
    <property type="entry name" value="ANL_N_sf"/>
</dbReference>
<dbReference type="FunFam" id="3.30.300.30:FF:000008">
    <property type="entry name" value="2,3-dihydroxybenzoate-AMP ligase"/>
    <property type="match status" value="1"/>
</dbReference>
<dbReference type="InterPro" id="IPR045851">
    <property type="entry name" value="AMP-bd_C_sf"/>
</dbReference>
<dbReference type="Pfam" id="PF13193">
    <property type="entry name" value="AMP-binding_C"/>
    <property type="match status" value="1"/>
</dbReference>
<gene>
    <name evidence="5" type="ORF">HMPREF3213_00714</name>
</gene>
<sequence>MGRMNDCSLRKGREKLNLPSSLKKTAEMNADKTAYIFMDQPVTYKELDTAVSKFADGLKKLGLKKGDHMALLLGNSPQFIIALYGAMRAGVTTIPVNPIYTPEEIRYILDNGDVKAVVALDLFVPYVDKIDALLPKVEHYIICETDPAKAGKYTHPKLKSFSQILAESSPSVEEVPLSEGDTAVILYTSGTTGKPKGAMLTHKNLYSNASDIGSYLKMSADDRVITALPMFHVFCLSVAVNAPLISGATLLILPKFSPKEVFRVASRYKATIFAGVPTMYNYLFQYEGGDPKDFATLRLCISGGASMPVALLKNFEKKFNVLISEGYGLSEASPVTCFNPLDRPRKPGSIGTNIVHVENKVVDELGNEVPVGEVGELVVRGPNVMKGYYKMPEETAAAIRNGWLHTGDMARMDEDGYFYIVDRKKDMVIVGGFNVYPREVEEVLYDHPDVVEAAAVGIPDPNQGEVVKVYVVSKNKNLTEQALLDYCKERLAKYKVPKEIEFLDELPKNTTGKILRRSLKEQLQKQSARP</sequence>
<reference evidence="6" key="1">
    <citation type="submission" date="2016-01" db="EMBL/GenBank/DDBJ databases">
        <authorList>
            <person name="Mitreva M."/>
            <person name="Pepin K.H."/>
            <person name="Mihindukulasuriya K.A."/>
            <person name="Fulton R."/>
            <person name="Fronick C."/>
            <person name="O'Laughlin M."/>
            <person name="Miner T."/>
            <person name="Herter B."/>
            <person name="Rosa B.A."/>
            <person name="Cordes M."/>
            <person name="Tomlinson C."/>
            <person name="Wollam A."/>
            <person name="Palsikar V.B."/>
            <person name="Mardis E.R."/>
            <person name="Wilson R.K."/>
        </authorList>
    </citation>
    <scope>NUCLEOTIDE SEQUENCE [LARGE SCALE GENOMIC DNA]</scope>
    <source>
        <strain evidence="6">GED7749B</strain>
    </source>
</reference>
<evidence type="ECO:0000256" key="1">
    <source>
        <dbReference type="ARBA" id="ARBA00006432"/>
    </source>
</evidence>
<evidence type="ECO:0000259" key="4">
    <source>
        <dbReference type="Pfam" id="PF13193"/>
    </source>
</evidence>
<dbReference type="PANTHER" id="PTHR43767:SF3">
    <property type="entry name" value="LONG-CHAIN-FATTY-ACID--COA LIGASE"/>
    <property type="match status" value="1"/>
</dbReference>
<dbReference type="GO" id="GO:0016877">
    <property type="term" value="F:ligase activity, forming carbon-sulfur bonds"/>
    <property type="evidence" value="ECO:0007669"/>
    <property type="project" value="UniProtKB-ARBA"/>
</dbReference>
<dbReference type="Proteomes" id="UP000070376">
    <property type="component" value="Unassembled WGS sequence"/>
</dbReference>
<proteinExistence type="inferred from homology"/>
<dbReference type="SUPFAM" id="SSF56801">
    <property type="entry name" value="Acetyl-CoA synthetase-like"/>
    <property type="match status" value="1"/>
</dbReference>
<dbReference type="InterPro" id="IPR020845">
    <property type="entry name" value="AMP-binding_CS"/>
</dbReference>
<keyword evidence="2" id="KW-0436">Ligase</keyword>
<feature type="domain" description="AMP-binding enzyme C-terminal" evidence="4">
    <location>
        <begin position="439"/>
        <end position="513"/>
    </location>
</feature>
<dbReference type="PANTHER" id="PTHR43767">
    <property type="entry name" value="LONG-CHAIN-FATTY-ACID--COA LIGASE"/>
    <property type="match status" value="1"/>
</dbReference>
<name>A0A133KZ02_HEYCO</name>
<feature type="domain" description="AMP-dependent synthetase/ligase" evidence="3">
    <location>
        <begin position="23"/>
        <end position="389"/>
    </location>
</feature>
<dbReference type="Gene3D" id="3.40.50.12780">
    <property type="entry name" value="N-terminal domain of ligase-like"/>
    <property type="match status" value="1"/>
</dbReference>
<protein>
    <submittedName>
        <fullName evidence="5">AMP-binding enzyme</fullName>
    </submittedName>
</protein>
<dbReference type="AlphaFoldDB" id="A0A133KZ02"/>
<dbReference type="CDD" id="cd05936">
    <property type="entry name" value="FC-FACS_FadD_like"/>
    <property type="match status" value="1"/>
</dbReference>
<comment type="caution">
    <text evidence="5">The sequence shown here is derived from an EMBL/GenBank/DDBJ whole genome shotgun (WGS) entry which is preliminary data.</text>
</comment>
<accession>A0A133KZ02</accession>
<dbReference type="PROSITE" id="PS00455">
    <property type="entry name" value="AMP_BINDING"/>
    <property type="match status" value="1"/>
</dbReference>
<dbReference type="InterPro" id="IPR000873">
    <property type="entry name" value="AMP-dep_synth/lig_dom"/>
</dbReference>
<evidence type="ECO:0000313" key="6">
    <source>
        <dbReference type="Proteomes" id="UP000070376"/>
    </source>
</evidence>
<dbReference type="InterPro" id="IPR050237">
    <property type="entry name" value="ATP-dep_AMP-bd_enzyme"/>
</dbReference>